<evidence type="ECO:0000259" key="4">
    <source>
        <dbReference type="Pfam" id="PF00370"/>
    </source>
</evidence>
<keyword evidence="3" id="KW-0418">Kinase</keyword>
<dbReference type="SUPFAM" id="SSF53067">
    <property type="entry name" value="Actin-like ATPase domain"/>
    <property type="match status" value="1"/>
</dbReference>
<evidence type="ECO:0000256" key="2">
    <source>
        <dbReference type="ARBA" id="ARBA00022679"/>
    </source>
</evidence>
<name>A0A2G6KKF2_9BACT</name>
<organism evidence="5 6">
    <name type="scientific">candidate division KSB3 bacterium</name>
    <dbReference type="NCBI Taxonomy" id="2044937"/>
    <lineage>
        <taxon>Bacteria</taxon>
        <taxon>candidate division KSB3</taxon>
    </lineage>
</organism>
<comment type="similarity">
    <text evidence="1">Belongs to the FGGY kinase family.</text>
</comment>
<dbReference type="PANTHER" id="PTHR43095">
    <property type="entry name" value="SUGAR KINASE"/>
    <property type="match status" value="1"/>
</dbReference>
<keyword evidence="2" id="KW-0808">Transferase</keyword>
<dbReference type="AlphaFoldDB" id="A0A2G6KKF2"/>
<dbReference type="Proteomes" id="UP000230821">
    <property type="component" value="Unassembled WGS sequence"/>
</dbReference>
<dbReference type="EMBL" id="PDSK01000024">
    <property type="protein sequence ID" value="PIE36136.1"/>
    <property type="molecule type" value="Genomic_DNA"/>
</dbReference>
<dbReference type="GO" id="GO:0016301">
    <property type="term" value="F:kinase activity"/>
    <property type="evidence" value="ECO:0007669"/>
    <property type="project" value="UniProtKB-KW"/>
</dbReference>
<evidence type="ECO:0000256" key="3">
    <source>
        <dbReference type="ARBA" id="ARBA00022777"/>
    </source>
</evidence>
<gene>
    <name evidence="5" type="ORF">CSA56_01255</name>
</gene>
<comment type="caution">
    <text evidence="5">The sequence shown here is derived from an EMBL/GenBank/DDBJ whole genome shotgun (WGS) entry which is preliminary data.</text>
</comment>
<dbReference type="GO" id="GO:0005975">
    <property type="term" value="P:carbohydrate metabolic process"/>
    <property type="evidence" value="ECO:0007669"/>
    <property type="project" value="InterPro"/>
</dbReference>
<evidence type="ECO:0000256" key="1">
    <source>
        <dbReference type="ARBA" id="ARBA00009156"/>
    </source>
</evidence>
<dbReference type="Pfam" id="PF00370">
    <property type="entry name" value="FGGY_N"/>
    <property type="match status" value="1"/>
</dbReference>
<dbReference type="PANTHER" id="PTHR43095:SF5">
    <property type="entry name" value="XYLULOSE KINASE"/>
    <property type="match status" value="1"/>
</dbReference>
<evidence type="ECO:0000313" key="6">
    <source>
        <dbReference type="Proteomes" id="UP000230821"/>
    </source>
</evidence>
<accession>A0A2G6KKF2</accession>
<dbReference type="InterPro" id="IPR043129">
    <property type="entry name" value="ATPase_NBD"/>
</dbReference>
<protein>
    <recommendedName>
        <fullName evidence="4">Carbohydrate kinase FGGY N-terminal domain-containing protein</fullName>
    </recommendedName>
</protein>
<proteinExistence type="inferred from homology"/>
<feature type="domain" description="Carbohydrate kinase FGGY N-terminal" evidence="4">
    <location>
        <begin position="4"/>
        <end position="69"/>
    </location>
</feature>
<evidence type="ECO:0000313" key="5">
    <source>
        <dbReference type="EMBL" id="PIE36136.1"/>
    </source>
</evidence>
<dbReference type="Gene3D" id="3.30.420.40">
    <property type="match status" value="2"/>
</dbReference>
<dbReference type="InterPro" id="IPR018484">
    <property type="entry name" value="FGGY_N"/>
</dbReference>
<dbReference type="InterPro" id="IPR050406">
    <property type="entry name" value="FGGY_Carb_Kinase"/>
</dbReference>
<reference evidence="5 6" key="1">
    <citation type="submission" date="2017-10" db="EMBL/GenBank/DDBJ databases">
        <title>Novel microbial diversity and functional potential in the marine mammal oral microbiome.</title>
        <authorList>
            <person name="Dudek N.K."/>
            <person name="Sun C.L."/>
            <person name="Burstein D."/>
            <person name="Kantor R.S."/>
            <person name="Aliaga Goltsman D.S."/>
            <person name="Bik E.M."/>
            <person name="Thomas B.C."/>
            <person name="Banfield J.F."/>
            <person name="Relman D.A."/>
        </authorList>
    </citation>
    <scope>NUCLEOTIDE SEQUENCE [LARGE SCALE GENOMIC DNA]</scope>
    <source>
        <strain evidence="5">DOLJORAL78_47_16</strain>
    </source>
</reference>
<sequence length="150" mass="16577">MLSCFDFRTCCWSDEILGAVEVPETYFPQAVPSGTIVGEVPHDVAIGLGLPDGVKVVAGGMDQACSFLGSGTLRDGDIQDSMGTVEAISITCDTRRIQEQHCQDLLRGYYSFNCHVLPGKSFVMAIVLRAGTILKWFKDSFLLRTLYRFW</sequence>